<keyword evidence="3" id="KW-1185">Reference proteome</keyword>
<organism evidence="2 3">
    <name type="scientific">Robbsia betulipollinis</name>
    <dbReference type="NCBI Taxonomy" id="2981849"/>
    <lineage>
        <taxon>Bacteria</taxon>
        <taxon>Pseudomonadati</taxon>
        <taxon>Pseudomonadota</taxon>
        <taxon>Betaproteobacteria</taxon>
        <taxon>Burkholderiales</taxon>
        <taxon>Burkholderiaceae</taxon>
        <taxon>Robbsia</taxon>
    </lineage>
</organism>
<feature type="region of interest" description="Disordered" evidence="1">
    <location>
        <begin position="123"/>
        <end position="142"/>
    </location>
</feature>
<feature type="compositionally biased region" description="Basic and acidic residues" evidence="1">
    <location>
        <begin position="94"/>
        <end position="104"/>
    </location>
</feature>
<accession>A0ABT3ZKQ6</accession>
<feature type="compositionally biased region" description="Low complexity" evidence="1">
    <location>
        <begin position="123"/>
        <end position="135"/>
    </location>
</feature>
<evidence type="ECO:0000313" key="3">
    <source>
        <dbReference type="Proteomes" id="UP001082899"/>
    </source>
</evidence>
<feature type="compositionally biased region" description="Low complexity" evidence="1">
    <location>
        <begin position="69"/>
        <end position="79"/>
    </location>
</feature>
<dbReference type="Proteomes" id="UP001082899">
    <property type="component" value="Unassembled WGS sequence"/>
</dbReference>
<gene>
    <name evidence="2" type="ORF">OVY01_07645</name>
</gene>
<evidence type="ECO:0000256" key="1">
    <source>
        <dbReference type="SAM" id="MobiDB-lite"/>
    </source>
</evidence>
<protein>
    <submittedName>
        <fullName evidence="2">Uncharacterized protein</fullName>
    </submittedName>
</protein>
<feature type="region of interest" description="Disordered" evidence="1">
    <location>
        <begin position="69"/>
        <end position="106"/>
    </location>
</feature>
<comment type="caution">
    <text evidence="2">The sequence shown here is derived from an EMBL/GenBank/DDBJ whole genome shotgun (WGS) entry which is preliminary data.</text>
</comment>
<reference evidence="2" key="1">
    <citation type="submission" date="2022-11" db="EMBL/GenBank/DDBJ databases">
        <title>Robbsia betulipollinis sp. nov., isolated from pollen of birch (Betula pendula).</title>
        <authorList>
            <person name="Shi H."/>
            <person name="Ambika Manirajan B."/>
            <person name="Ratering S."/>
            <person name="Geissler-Plaum R."/>
            <person name="Schnell S."/>
        </authorList>
    </citation>
    <scope>NUCLEOTIDE SEQUENCE</scope>
    <source>
        <strain evidence="2">Bb-Pol-6</strain>
    </source>
</reference>
<proteinExistence type="predicted"/>
<feature type="compositionally biased region" description="Pro residues" evidence="1">
    <location>
        <begin position="81"/>
        <end position="93"/>
    </location>
</feature>
<dbReference type="RefSeq" id="WP_267846837.1">
    <property type="nucleotide sequence ID" value="NZ_JAPMXC010000001.1"/>
</dbReference>
<name>A0ABT3ZKQ6_9BURK</name>
<evidence type="ECO:0000313" key="2">
    <source>
        <dbReference type="EMBL" id="MCY0387106.1"/>
    </source>
</evidence>
<sequence length="150" mass="15969">MLTQTILEQLKARAYEKNATATGDALADLVNWIALHAPRLDGRDMSVMLSAALALYKIEIEKNWEVSAPDLSADPADAVPPHHPSPDQPPPQDAPDRAATDARHTAAAAAIASLVALRRPVTAHAPPDGASAPPAGRRWTDTGHWALTLR</sequence>
<dbReference type="EMBL" id="JAPMXC010000001">
    <property type="protein sequence ID" value="MCY0387106.1"/>
    <property type="molecule type" value="Genomic_DNA"/>
</dbReference>